<dbReference type="PANTHER" id="PTHR45672:SF3">
    <property type="entry name" value="THIOREDOXIN DOMAIN-CONTAINING PROTEIN 5"/>
    <property type="match status" value="1"/>
</dbReference>
<dbReference type="Proteomes" id="UP001214628">
    <property type="component" value="Chromosome 1"/>
</dbReference>
<feature type="domain" description="Thioredoxin" evidence="5">
    <location>
        <begin position="14"/>
        <end position="140"/>
    </location>
</feature>
<evidence type="ECO:0000256" key="4">
    <source>
        <dbReference type="SAM" id="SignalP"/>
    </source>
</evidence>
<evidence type="ECO:0000313" key="7">
    <source>
        <dbReference type="Proteomes" id="UP001214628"/>
    </source>
</evidence>
<accession>A0AAF0FDD3</accession>
<dbReference type="EC" id="5.3.4.1" evidence="6"/>
<keyword evidence="3" id="KW-0812">Transmembrane</keyword>
<evidence type="ECO:0000256" key="1">
    <source>
        <dbReference type="ARBA" id="ARBA00006347"/>
    </source>
</evidence>
<reference evidence="6" key="1">
    <citation type="submission" date="2023-02" db="EMBL/GenBank/DDBJ databases">
        <title>Mating type loci evolution in Malassezia.</title>
        <authorList>
            <person name="Coelho M.A."/>
        </authorList>
    </citation>
    <scope>NUCLEOTIDE SEQUENCE</scope>
    <source>
        <strain evidence="6">CBS 14136</strain>
    </source>
</reference>
<evidence type="ECO:0000313" key="6">
    <source>
        <dbReference type="EMBL" id="WFD42758.1"/>
    </source>
</evidence>
<comment type="similarity">
    <text evidence="1">Belongs to the protein disulfide isomerase family.</text>
</comment>
<gene>
    <name evidence="6" type="ORF">MPSI1_001408</name>
</gene>
<dbReference type="PANTHER" id="PTHR45672">
    <property type="entry name" value="PROTEIN DISULFIDE-ISOMERASE C17H9.14C-RELATED"/>
    <property type="match status" value="1"/>
</dbReference>
<sequence>MKLSRLGLIVIAVVAYVAAAPVAHDSRFPEGRTLTGSNFTSIQQGAWLVEYYSPKCPHCQQFAPVWAQLGEAKDSLRLDPIAPMTLARVNCLISMDLCVQEQIEAYPQITLYFDGMKVDGDVNKDFTLKGLSSYVDESVQKYRLKLAGKSPVSSASSIAELSAASTLTTAVDVITTASTPQPLSGIQKDSQTTEAVETSEVNLSLAPLQGFTEFGTSALPSEAALDAYLGADHGQGPSFVKSMAPEYAKLAVSVKGHVNAIAVDCEKYSDLCTKYNVPYYPTLRLYNDGNMTVQQGERTKSAMLAFLQEQGVYTSLSGVRAQELDSELRRSHVNFLYLAAPSVSNEEKQIVDSAGIEYDHGKLLYATDPELLRRFPSSVRDNAGYSSVGSRLLVFKESQSQPSGVLELDSLPSNSKEAQAQILQWLERNGHERLAQIENESLEDILEDTQGLSVVLAVLGADTNDASALSSQLDSVRQLANSWAKKEAIQNEALLRFAWLNVEQYRAELEQYNVNLAHVPQLLYFRPLDHTVVSYQEKTWLEQSAALDWLSRVQTGAVTGGRYGSMLGRTYSSVRRSGGKAGSVVQDHPFFVLLLVIVGLLLNPRVRRMIRPMARGYRKLV</sequence>
<proteinExistence type="inferred from homology"/>
<keyword evidence="2 4" id="KW-0732">Signal</keyword>
<dbReference type="EMBL" id="CP118375">
    <property type="protein sequence ID" value="WFD42758.1"/>
    <property type="molecule type" value="Genomic_DNA"/>
</dbReference>
<dbReference type="GO" id="GO:0003756">
    <property type="term" value="F:protein disulfide isomerase activity"/>
    <property type="evidence" value="ECO:0007669"/>
    <property type="project" value="UniProtKB-EC"/>
</dbReference>
<name>A0AAF0FDD3_9BASI</name>
<protein>
    <submittedName>
        <fullName evidence="6">Protein disulfide-isomerase</fullName>
        <ecNumber evidence="6">5.3.4.1</ecNumber>
    </submittedName>
</protein>
<feature type="chain" id="PRO_5041936942" evidence="4">
    <location>
        <begin position="20"/>
        <end position="621"/>
    </location>
</feature>
<keyword evidence="6" id="KW-0413">Isomerase</keyword>
<evidence type="ECO:0000256" key="3">
    <source>
        <dbReference type="SAM" id="Phobius"/>
    </source>
</evidence>
<feature type="transmembrane region" description="Helical" evidence="3">
    <location>
        <begin position="590"/>
        <end position="606"/>
    </location>
</feature>
<dbReference type="SUPFAM" id="SSF52833">
    <property type="entry name" value="Thioredoxin-like"/>
    <property type="match status" value="2"/>
</dbReference>
<keyword evidence="3" id="KW-1133">Transmembrane helix</keyword>
<dbReference type="InterPro" id="IPR013766">
    <property type="entry name" value="Thioredoxin_domain"/>
</dbReference>
<dbReference type="Gene3D" id="3.40.30.10">
    <property type="entry name" value="Glutaredoxin"/>
    <property type="match status" value="2"/>
</dbReference>
<dbReference type="GO" id="GO:0006457">
    <property type="term" value="P:protein folding"/>
    <property type="evidence" value="ECO:0007669"/>
    <property type="project" value="TreeGrafter"/>
</dbReference>
<dbReference type="CDD" id="cd02961">
    <property type="entry name" value="PDI_a_family"/>
    <property type="match status" value="2"/>
</dbReference>
<dbReference type="AlphaFoldDB" id="A0AAF0FDD3"/>
<organism evidence="6 7">
    <name type="scientific">Malassezia psittaci</name>
    <dbReference type="NCBI Taxonomy" id="1821823"/>
    <lineage>
        <taxon>Eukaryota</taxon>
        <taxon>Fungi</taxon>
        <taxon>Dikarya</taxon>
        <taxon>Basidiomycota</taxon>
        <taxon>Ustilaginomycotina</taxon>
        <taxon>Malasseziomycetes</taxon>
        <taxon>Malasseziales</taxon>
        <taxon>Malasseziaceae</taxon>
        <taxon>Malassezia</taxon>
    </lineage>
</organism>
<dbReference type="Pfam" id="PF00085">
    <property type="entry name" value="Thioredoxin"/>
    <property type="match status" value="2"/>
</dbReference>
<evidence type="ECO:0000259" key="5">
    <source>
        <dbReference type="PROSITE" id="PS51352"/>
    </source>
</evidence>
<evidence type="ECO:0000256" key="2">
    <source>
        <dbReference type="ARBA" id="ARBA00022729"/>
    </source>
</evidence>
<dbReference type="InterPro" id="IPR036249">
    <property type="entry name" value="Thioredoxin-like_sf"/>
</dbReference>
<dbReference type="InterPro" id="IPR051063">
    <property type="entry name" value="PDI"/>
</dbReference>
<keyword evidence="7" id="KW-1185">Reference proteome</keyword>
<dbReference type="PROSITE" id="PS51352">
    <property type="entry name" value="THIOREDOXIN_2"/>
    <property type="match status" value="1"/>
</dbReference>
<dbReference type="GO" id="GO:0005783">
    <property type="term" value="C:endoplasmic reticulum"/>
    <property type="evidence" value="ECO:0007669"/>
    <property type="project" value="TreeGrafter"/>
</dbReference>
<feature type="signal peptide" evidence="4">
    <location>
        <begin position="1"/>
        <end position="19"/>
    </location>
</feature>
<keyword evidence="3" id="KW-0472">Membrane</keyword>